<dbReference type="AlphaFoldDB" id="A0A165Q8D7"/>
<organism evidence="1 2">
    <name type="scientific">Daedalea quercina L-15889</name>
    <dbReference type="NCBI Taxonomy" id="1314783"/>
    <lineage>
        <taxon>Eukaryota</taxon>
        <taxon>Fungi</taxon>
        <taxon>Dikarya</taxon>
        <taxon>Basidiomycota</taxon>
        <taxon>Agaricomycotina</taxon>
        <taxon>Agaricomycetes</taxon>
        <taxon>Polyporales</taxon>
        <taxon>Fomitopsis</taxon>
    </lineage>
</organism>
<reference evidence="1 2" key="1">
    <citation type="journal article" date="2016" name="Mol. Biol. Evol.">
        <title>Comparative Genomics of Early-Diverging Mushroom-Forming Fungi Provides Insights into the Origins of Lignocellulose Decay Capabilities.</title>
        <authorList>
            <person name="Nagy L.G."/>
            <person name="Riley R."/>
            <person name="Tritt A."/>
            <person name="Adam C."/>
            <person name="Daum C."/>
            <person name="Floudas D."/>
            <person name="Sun H."/>
            <person name="Yadav J.S."/>
            <person name="Pangilinan J."/>
            <person name="Larsson K.H."/>
            <person name="Matsuura K."/>
            <person name="Barry K."/>
            <person name="Labutti K."/>
            <person name="Kuo R."/>
            <person name="Ohm R.A."/>
            <person name="Bhattacharya S.S."/>
            <person name="Shirouzu T."/>
            <person name="Yoshinaga Y."/>
            <person name="Martin F.M."/>
            <person name="Grigoriev I.V."/>
            <person name="Hibbett D.S."/>
        </authorList>
    </citation>
    <scope>NUCLEOTIDE SEQUENCE [LARGE SCALE GENOMIC DNA]</scope>
    <source>
        <strain evidence="1 2">L-15889</strain>
    </source>
</reference>
<sequence length="172" mass="18790">MTHVGLSFDFDHDAATVRVVDCPWNRVARLVWRIAWLTTDECRIIVALVGDPCCVRFTAHATQQPLVNAGNDSTPPELMAVARREDGRRDWSSLFPALSGEVAPSSRLVPPRFVFRGGSVKSQGEFHVFSTFVCGRGLRTGNLFLTHLGASAAQAPCCTIIAVYSDCPVFPV</sequence>
<dbReference type="EMBL" id="KV429060">
    <property type="protein sequence ID" value="KZT69145.1"/>
    <property type="molecule type" value="Genomic_DNA"/>
</dbReference>
<keyword evidence="2" id="KW-1185">Reference proteome</keyword>
<evidence type="ECO:0000313" key="2">
    <source>
        <dbReference type="Proteomes" id="UP000076727"/>
    </source>
</evidence>
<name>A0A165Q8D7_9APHY</name>
<gene>
    <name evidence="1" type="ORF">DAEQUDRAFT_279434</name>
</gene>
<protein>
    <submittedName>
        <fullName evidence="1">Uncharacterized protein</fullName>
    </submittedName>
</protein>
<dbReference type="Proteomes" id="UP000076727">
    <property type="component" value="Unassembled WGS sequence"/>
</dbReference>
<accession>A0A165Q8D7</accession>
<evidence type="ECO:0000313" key="1">
    <source>
        <dbReference type="EMBL" id="KZT69145.1"/>
    </source>
</evidence>
<proteinExistence type="predicted"/>